<accession>A0A8J2PA18</accession>
<dbReference type="Proteomes" id="UP000708208">
    <property type="component" value="Unassembled WGS sequence"/>
</dbReference>
<dbReference type="GO" id="GO:0005737">
    <property type="term" value="C:cytoplasm"/>
    <property type="evidence" value="ECO:0007669"/>
    <property type="project" value="TreeGrafter"/>
</dbReference>
<feature type="region of interest" description="Disordered" evidence="2">
    <location>
        <begin position="41"/>
        <end position="65"/>
    </location>
</feature>
<evidence type="ECO:0000313" key="4">
    <source>
        <dbReference type="Proteomes" id="UP000708208"/>
    </source>
</evidence>
<dbReference type="AlphaFoldDB" id="A0A8J2PA18"/>
<keyword evidence="1" id="KW-0677">Repeat</keyword>
<evidence type="ECO:0000313" key="3">
    <source>
        <dbReference type="EMBL" id="CAG7731837.1"/>
    </source>
</evidence>
<comment type="caution">
    <text evidence="3">The sequence shown here is derived from an EMBL/GenBank/DDBJ whole genome shotgun (WGS) entry which is preliminary data.</text>
</comment>
<organism evidence="3 4">
    <name type="scientific">Allacma fusca</name>
    <dbReference type="NCBI Taxonomy" id="39272"/>
    <lineage>
        <taxon>Eukaryota</taxon>
        <taxon>Metazoa</taxon>
        <taxon>Ecdysozoa</taxon>
        <taxon>Arthropoda</taxon>
        <taxon>Hexapoda</taxon>
        <taxon>Collembola</taxon>
        <taxon>Symphypleona</taxon>
        <taxon>Sminthuridae</taxon>
        <taxon>Allacma</taxon>
    </lineage>
</organism>
<dbReference type="Pfam" id="PF13637">
    <property type="entry name" value="Ank_4"/>
    <property type="match status" value="1"/>
</dbReference>
<sequence>MDHEDLIQELPSIERLTNQERLKLAHRRRLAQLKKYQQYEKDLGSKKNKMLQNEQHKRARNKNGPRVKFRNSIMLLEAAGRNDVEEVRELLAAGVDPDVANEDGLTALHQT</sequence>
<name>A0A8J2PA18_9HEXA</name>
<evidence type="ECO:0000256" key="1">
    <source>
        <dbReference type="ARBA" id="ARBA00022737"/>
    </source>
</evidence>
<protein>
    <submittedName>
        <fullName evidence="3">Uncharacterized protein</fullName>
    </submittedName>
</protein>
<reference evidence="3" key="1">
    <citation type="submission" date="2021-06" db="EMBL/GenBank/DDBJ databases">
        <authorList>
            <person name="Hodson N. C."/>
            <person name="Mongue J. A."/>
            <person name="Jaron S. K."/>
        </authorList>
    </citation>
    <scope>NUCLEOTIDE SEQUENCE</scope>
</reference>
<keyword evidence="4" id="KW-1185">Reference proteome</keyword>
<dbReference type="GO" id="GO:0017020">
    <property type="term" value="F:myosin phosphatase regulator activity"/>
    <property type="evidence" value="ECO:0007669"/>
    <property type="project" value="TreeGrafter"/>
</dbReference>
<gene>
    <name evidence="3" type="ORF">AFUS01_LOCUS20400</name>
</gene>
<dbReference type="EMBL" id="CAJVCH010220208">
    <property type="protein sequence ID" value="CAG7731837.1"/>
    <property type="molecule type" value="Genomic_DNA"/>
</dbReference>
<dbReference type="InterPro" id="IPR051226">
    <property type="entry name" value="PP1_Regulatory_Subunit"/>
</dbReference>
<dbReference type="GO" id="GO:0004857">
    <property type="term" value="F:enzyme inhibitor activity"/>
    <property type="evidence" value="ECO:0007669"/>
    <property type="project" value="TreeGrafter"/>
</dbReference>
<dbReference type="OrthoDB" id="19014at2759"/>
<dbReference type="InterPro" id="IPR002110">
    <property type="entry name" value="Ankyrin_rpt"/>
</dbReference>
<dbReference type="PANTHER" id="PTHR24179">
    <property type="entry name" value="PROTEIN PHOSPHATASE 1 REGULATORY SUBUNIT 12"/>
    <property type="match status" value="1"/>
</dbReference>
<proteinExistence type="predicted"/>
<evidence type="ECO:0000256" key="2">
    <source>
        <dbReference type="SAM" id="MobiDB-lite"/>
    </source>
</evidence>
<dbReference type="PANTHER" id="PTHR24179:SF29">
    <property type="entry name" value="LD46604P"/>
    <property type="match status" value="1"/>
</dbReference>